<dbReference type="CDD" id="cd00229">
    <property type="entry name" value="SGNH_hydrolase"/>
    <property type="match status" value="1"/>
</dbReference>
<dbReference type="PANTHER" id="PTHR30383">
    <property type="entry name" value="THIOESTERASE 1/PROTEASE 1/LYSOPHOSPHOLIPASE L1"/>
    <property type="match status" value="1"/>
</dbReference>
<protein>
    <submittedName>
        <fullName evidence="3">SGNH/GDSL hydrolase family protein</fullName>
    </submittedName>
</protein>
<evidence type="ECO:0000313" key="4">
    <source>
        <dbReference type="Proteomes" id="UP000294292"/>
    </source>
</evidence>
<evidence type="ECO:0000256" key="1">
    <source>
        <dbReference type="SAM" id="SignalP"/>
    </source>
</evidence>
<dbReference type="Proteomes" id="UP000294292">
    <property type="component" value="Chromosome"/>
</dbReference>
<sequence length="256" mass="27979">MFKAFLILLVISLVFSTSAFAKNDNGKNSLVALGDSIPFGYNLDANNNHPSKKAFPFLMGKEADLRVNNLGIPGLTTDGMLNLLQTNQKYRQAVKHADYITLNIGSNDLIAALRAAAAASGGDTEYFKFLLMQNIENSNIVGKLKLTIAEIRKLSAAPIVIHNIYNPFQEPEYELQFLATKLLPDINKIFLGLVYANENVVLADAYTAFGSNQAKYVIAGDIHPTVAGHEKLAGISLAALGLNKKEKQQKKKKKVK</sequence>
<accession>A0A4V1ANK7</accession>
<dbReference type="EMBL" id="CP038015">
    <property type="protein sequence ID" value="QBP43115.1"/>
    <property type="molecule type" value="Genomic_DNA"/>
</dbReference>
<feature type="signal peptide" evidence="1">
    <location>
        <begin position="1"/>
        <end position="21"/>
    </location>
</feature>
<name>A0A4V1ANK7_9BACL</name>
<dbReference type="InterPro" id="IPR051532">
    <property type="entry name" value="Ester_Hydrolysis_Enzymes"/>
</dbReference>
<keyword evidence="3" id="KW-0378">Hydrolase</keyword>
<dbReference type="Gene3D" id="3.40.50.1110">
    <property type="entry name" value="SGNH hydrolase"/>
    <property type="match status" value="1"/>
</dbReference>
<dbReference type="RefSeq" id="WP_134211825.1">
    <property type="nucleotide sequence ID" value="NZ_CP038015.1"/>
</dbReference>
<dbReference type="PANTHER" id="PTHR30383:SF5">
    <property type="entry name" value="SGNH HYDROLASE-TYPE ESTERASE DOMAIN-CONTAINING PROTEIN"/>
    <property type="match status" value="1"/>
</dbReference>
<reference evidence="3 4" key="1">
    <citation type="submission" date="2019-03" db="EMBL/GenBank/DDBJ databases">
        <title>Complete genome sequence of Paenisporosarcina antarctica CGMCC 1.6503T.</title>
        <authorList>
            <person name="Rong J.-C."/>
            <person name="Chi N.-Y."/>
            <person name="Zhang Q.-F."/>
        </authorList>
    </citation>
    <scope>NUCLEOTIDE SEQUENCE [LARGE SCALE GENOMIC DNA]</scope>
    <source>
        <strain evidence="3 4">CGMCC 1.6503</strain>
    </source>
</reference>
<dbReference type="SUPFAM" id="SSF52266">
    <property type="entry name" value="SGNH hydrolase"/>
    <property type="match status" value="1"/>
</dbReference>
<dbReference type="InterPro" id="IPR036514">
    <property type="entry name" value="SGNH_hydro_sf"/>
</dbReference>
<dbReference type="InterPro" id="IPR013830">
    <property type="entry name" value="SGNH_hydro"/>
</dbReference>
<keyword evidence="4" id="KW-1185">Reference proteome</keyword>
<feature type="chain" id="PRO_5021018482" evidence="1">
    <location>
        <begin position="22"/>
        <end position="256"/>
    </location>
</feature>
<gene>
    <name evidence="3" type="ORF">E2636_15010</name>
</gene>
<feature type="domain" description="SGNH hydrolase-type esterase" evidence="2">
    <location>
        <begin position="32"/>
        <end position="230"/>
    </location>
</feature>
<evidence type="ECO:0000313" key="3">
    <source>
        <dbReference type="EMBL" id="QBP43115.1"/>
    </source>
</evidence>
<evidence type="ECO:0000259" key="2">
    <source>
        <dbReference type="Pfam" id="PF13472"/>
    </source>
</evidence>
<proteinExistence type="predicted"/>
<keyword evidence="1" id="KW-0732">Signal</keyword>
<organism evidence="3 4">
    <name type="scientific">Paenisporosarcina antarctica</name>
    <dbReference type="NCBI Taxonomy" id="417367"/>
    <lineage>
        <taxon>Bacteria</taxon>
        <taxon>Bacillati</taxon>
        <taxon>Bacillota</taxon>
        <taxon>Bacilli</taxon>
        <taxon>Bacillales</taxon>
        <taxon>Caryophanaceae</taxon>
        <taxon>Paenisporosarcina</taxon>
    </lineage>
</organism>
<dbReference type="KEGG" id="panc:E2636_15010"/>
<dbReference type="AlphaFoldDB" id="A0A4V1ANK7"/>
<dbReference type="OrthoDB" id="2596050at2"/>
<dbReference type="GO" id="GO:0004622">
    <property type="term" value="F:phosphatidylcholine lysophospholipase activity"/>
    <property type="evidence" value="ECO:0007669"/>
    <property type="project" value="TreeGrafter"/>
</dbReference>
<dbReference type="Pfam" id="PF13472">
    <property type="entry name" value="Lipase_GDSL_2"/>
    <property type="match status" value="1"/>
</dbReference>